<name>A0ABV1MZQ1_9BACI</name>
<sequence>MKVQRIYNVGVIVNDLSAAEEFFLDFGLDVKGEWEMGGGIGSRVCMAACCL</sequence>
<dbReference type="SUPFAM" id="SSF54593">
    <property type="entry name" value="Glyoxalase/Bleomycin resistance protein/Dihydroxybiphenyl dioxygenase"/>
    <property type="match status" value="1"/>
</dbReference>
<evidence type="ECO:0008006" key="3">
    <source>
        <dbReference type="Google" id="ProtNLM"/>
    </source>
</evidence>
<proteinExistence type="predicted"/>
<dbReference type="RefSeq" id="WP_349662280.1">
    <property type="nucleotide sequence ID" value="NZ_JBEGDG010000043.1"/>
</dbReference>
<dbReference type="Gene3D" id="3.10.180.10">
    <property type="entry name" value="2,3-Dihydroxybiphenyl 1,2-Dioxygenase, domain 1"/>
    <property type="match status" value="1"/>
</dbReference>
<dbReference type="Proteomes" id="UP001478862">
    <property type="component" value="Unassembled WGS sequence"/>
</dbReference>
<organism evidence="1 2">
    <name type="scientific">Lysinibacillus zambalensis</name>
    <dbReference type="NCBI Taxonomy" id="3160866"/>
    <lineage>
        <taxon>Bacteria</taxon>
        <taxon>Bacillati</taxon>
        <taxon>Bacillota</taxon>
        <taxon>Bacilli</taxon>
        <taxon>Bacillales</taxon>
        <taxon>Bacillaceae</taxon>
        <taxon>Lysinibacillus</taxon>
    </lineage>
</organism>
<accession>A0ABV1MZQ1</accession>
<reference evidence="1 2" key="1">
    <citation type="submission" date="2024-06" db="EMBL/GenBank/DDBJ databases">
        <title>Lysinibacillus zambalefons sp. nov., a Novel Firmicute Isolated from the Poon Bato Zambales Hyperalkaline Spring.</title>
        <authorList>
            <person name="Aja J.A."/>
            <person name="Lazaro J.E.H."/>
            <person name="Llorin L.D."/>
            <person name="Lim K.R."/>
            <person name="Teodosio J."/>
            <person name="Dalisay D.S."/>
        </authorList>
    </citation>
    <scope>NUCLEOTIDE SEQUENCE [LARGE SCALE GENOMIC DNA]</scope>
    <source>
        <strain evidence="1 2">M3</strain>
    </source>
</reference>
<dbReference type="EMBL" id="JBEGDG010000043">
    <property type="protein sequence ID" value="MEQ6357997.1"/>
    <property type="molecule type" value="Genomic_DNA"/>
</dbReference>
<keyword evidence="2" id="KW-1185">Reference proteome</keyword>
<gene>
    <name evidence="1" type="ORF">ABNX05_25715</name>
</gene>
<evidence type="ECO:0000313" key="1">
    <source>
        <dbReference type="EMBL" id="MEQ6357997.1"/>
    </source>
</evidence>
<comment type="caution">
    <text evidence="1">The sequence shown here is derived from an EMBL/GenBank/DDBJ whole genome shotgun (WGS) entry which is preliminary data.</text>
</comment>
<evidence type="ECO:0000313" key="2">
    <source>
        <dbReference type="Proteomes" id="UP001478862"/>
    </source>
</evidence>
<dbReference type="InterPro" id="IPR029068">
    <property type="entry name" value="Glyas_Bleomycin-R_OHBP_Dase"/>
</dbReference>
<protein>
    <recommendedName>
        <fullName evidence="3">VOC family protein</fullName>
    </recommendedName>
</protein>